<dbReference type="Gene3D" id="3.40.50.1820">
    <property type="entry name" value="alpha/beta hydrolase"/>
    <property type="match status" value="1"/>
</dbReference>
<gene>
    <name evidence="7" type="ORF">AUR04nite_31520</name>
</gene>
<reference evidence="7 8" key="1">
    <citation type="submission" date="2019-06" db="EMBL/GenBank/DDBJ databases">
        <title>Whole genome shotgun sequence of Glutamicibacter uratoxydans NBRC 15515.</title>
        <authorList>
            <person name="Hosoyama A."/>
            <person name="Uohara A."/>
            <person name="Ohji S."/>
            <person name="Ichikawa N."/>
        </authorList>
    </citation>
    <scope>NUCLEOTIDE SEQUENCE [LARGE SCALE GENOMIC DNA]</scope>
    <source>
        <strain evidence="7 8">NBRC 15515</strain>
    </source>
</reference>
<evidence type="ECO:0000256" key="5">
    <source>
        <dbReference type="SAM" id="MobiDB-lite"/>
    </source>
</evidence>
<dbReference type="InterPro" id="IPR050583">
    <property type="entry name" value="Mycobacterial_A85_antigen"/>
</dbReference>
<comment type="subcellular location">
    <subcellularLocation>
        <location evidence="1">Cytoplasm</location>
    </subcellularLocation>
</comment>
<protein>
    <submittedName>
        <fullName evidence="7">Enterochelin esterase</fullName>
    </submittedName>
</protein>
<keyword evidence="3" id="KW-0378">Hydrolase</keyword>
<evidence type="ECO:0000256" key="2">
    <source>
        <dbReference type="ARBA" id="ARBA00022490"/>
    </source>
</evidence>
<dbReference type="SUPFAM" id="SSF53474">
    <property type="entry name" value="alpha/beta-Hydrolases"/>
    <property type="match status" value="1"/>
</dbReference>
<dbReference type="Gene3D" id="2.60.40.10">
    <property type="entry name" value="Immunoglobulins"/>
    <property type="match status" value="1"/>
</dbReference>
<proteinExistence type="inferred from homology"/>
<dbReference type="EMBL" id="BJNY01000023">
    <property type="protein sequence ID" value="GED07620.1"/>
    <property type="molecule type" value="Genomic_DNA"/>
</dbReference>
<evidence type="ECO:0000256" key="4">
    <source>
        <dbReference type="ARBA" id="ARBA00024201"/>
    </source>
</evidence>
<dbReference type="GO" id="GO:0006826">
    <property type="term" value="P:iron ion transport"/>
    <property type="evidence" value="ECO:0007669"/>
    <property type="project" value="InterPro"/>
</dbReference>
<evidence type="ECO:0000256" key="1">
    <source>
        <dbReference type="ARBA" id="ARBA00004496"/>
    </source>
</evidence>
<dbReference type="PANTHER" id="PTHR48098:SF3">
    <property type="entry name" value="IRON(III) ENTEROBACTIN ESTERASE"/>
    <property type="match status" value="1"/>
</dbReference>
<evidence type="ECO:0000256" key="3">
    <source>
        <dbReference type="ARBA" id="ARBA00022801"/>
    </source>
</evidence>
<dbReference type="InterPro" id="IPR013783">
    <property type="entry name" value="Ig-like_fold"/>
</dbReference>
<dbReference type="OrthoDB" id="9775130at2"/>
<dbReference type="InterPro" id="IPR000801">
    <property type="entry name" value="Esterase-like"/>
</dbReference>
<dbReference type="Pfam" id="PF11806">
    <property type="entry name" value="Enterochelin_N"/>
    <property type="match status" value="1"/>
</dbReference>
<dbReference type="Proteomes" id="UP000316612">
    <property type="component" value="Unassembled WGS sequence"/>
</dbReference>
<dbReference type="GO" id="GO:0008849">
    <property type="term" value="F:enterochelin esterase activity"/>
    <property type="evidence" value="ECO:0007669"/>
    <property type="project" value="InterPro"/>
</dbReference>
<keyword evidence="2" id="KW-0963">Cytoplasm</keyword>
<dbReference type="Pfam" id="PF00756">
    <property type="entry name" value="Esterase"/>
    <property type="match status" value="1"/>
</dbReference>
<dbReference type="GO" id="GO:0005506">
    <property type="term" value="F:iron ion binding"/>
    <property type="evidence" value="ECO:0007669"/>
    <property type="project" value="InterPro"/>
</dbReference>
<organism evidence="7 8">
    <name type="scientific">Glutamicibacter uratoxydans</name>
    <name type="common">Arthrobacter uratoxydans</name>
    <dbReference type="NCBI Taxonomy" id="43667"/>
    <lineage>
        <taxon>Bacteria</taxon>
        <taxon>Bacillati</taxon>
        <taxon>Actinomycetota</taxon>
        <taxon>Actinomycetes</taxon>
        <taxon>Micrococcales</taxon>
        <taxon>Micrococcaceae</taxon>
        <taxon>Glutamicibacter</taxon>
    </lineage>
</organism>
<evidence type="ECO:0000259" key="6">
    <source>
        <dbReference type="Pfam" id="PF11806"/>
    </source>
</evidence>
<feature type="domain" description="Enterochelin esterase N-terminal" evidence="6">
    <location>
        <begin position="64"/>
        <end position="178"/>
    </location>
</feature>
<comment type="similarity">
    <text evidence="4">Belongs to the Fes family.</text>
</comment>
<dbReference type="SUPFAM" id="SSF81296">
    <property type="entry name" value="E set domains"/>
    <property type="match status" value="1"/>
</dbReference>
<dbReference type="PANTHER" id="PTHR48098">
    <property type="entry name" value="ENTEROCHELIN ESTERASE-RELATED"/>
    <property type="match status" value="1"/>
</dbReference>
<dbReference type="InterPro" id="IPR029058">
    <property type="entry name" value="AB_hydrolase_fold"/>
</dbReference>
<accession>A0A4Y4DW14</accession>
<evidence type="ECO:0000313" key="8">
    <source>
        <dbReference type="Proteomes" id="UP000316612"/>
    </source>
</evidence>
<name>A0A4Y4DW14_GLUUR</name>
<sequence length="431" mass="47286">MHTPTTRIPRPQPRGSGAATPRVYNHLALTSSREQLLGLAAQLRERELDYPLFTDAGDGQVFATFLWVDAPVVEPASNVVLSANALVDHEELEACEFERPAPGLWSITLRVPADWIASYRITVHYGDEPAPWRRETERRAIRLAADSGGVDPLNPLIGASMNGAPVSIVRGPTAPRNDALADATADLGQQGPSIGGTGAASTHDTAQHPRMTRHQLWDENCQRPRDLWVYQPPAPAEDTPLVFVHDGATWTNYLNIRSTLDTAISRGALAPLHVVFIDSTTTEIRGEELPVASGTTRSLAEQFLPWARRFLPVSADPAQTLITGASYGGLASVLTVLEHPNLFGLALAQSPSLWHTDLREQLTELDPSVRVLMQAGCYETEIFDSCQRALQHLAGSPVREQIEFQEISGGHDWAWWNVKLLEGLIEFFPES</sequence>
<dbReference type="GO" id="GO:0005975">
    <property type="term" value="P:carbohydrate metabolic process"/>
    <property type="evidence" value="ECO:0007669"/>
    <property type="project" value="UniProtKB-ARBA"/>
</dbReference>
<dbReference type="RefSeq" id="WP_141366923.1">
    <property type="nucleotide sequence ID" value="NZ_BAAAJL010000004.1"/>
</dbReference>
<feature type="region of interest" description="Disordered" evidence="5">
    <location>
        <begin position="1"/>
        <end position="20"/>
    </location>
</feature>
<dbReference type="InterPro" id="IPR014756">
    <property type="entry name" value="Ig_E-set"/>
</dbReference>
<keyword evidence="8" id="KW-1185">Reference proteome</keyword>
<evidence type="ECO:0000313" key="7">
    <source>
        <dbReference type="EMBL" id="GED07620.1"/>
    </source>
</evidence>
<dbReference type="GO" id="GO:0005737">
    <property type="term" value="C:cytoplasm"/>
    <property type="evidence" value="ECO:0007669"/>
    <property type="project" value="UniProtKB-SubCell"/>
</dbReference>
<comment type="caution">
    <text evidence="7">The sequence shown here is derived from an EMBL/GenBank/DDBJ whole genome shotgun (WGS) entry which is preliminary data.</text>
</comment>
<dbReference type="AlphaFoldDB" id="A0A4Y4DW14"/>
<dbReference type="InterPro" id="IPR021764">
    <property type="entry name" value="Enterochelin_esterase_N"/>
</dbReference>